<dbReference type="Gene3D" id="3.40.390.10">
    <property type="entry name" value="Collagenase (Catalytic Domain)"/>
    <property type="match status" value="1"/>
</dbReference>
<dbReference type="Pfam" id="PF06167">
    <property type="entry name" value="Peptidase_M90"/>
    <property type="match status" value="1"/>
</dbReference>
<keyword evidence="3" id="KW-1185">Reference proteome</keyword>
<dbReference type="Proteomes" id="UP000219559">
    <property type="component" value="Unassembled WGS sequence"/>
</dbReference>
<dbReference type="InterPro" id="IPR010384">
    <property type="entry name" value="MtfA_fam"/>
</dbReference>
<dbReference type="EMBL" id="NBWU01000003">
    <property type="protein sequence ID" value="PCE64493.1"/>
    <property type="molecule type" value="Genomic_DNA"/>
</dbReference>
<evidence type="ECO:0000313" key="2">
    <source>
        <dbReference type="EMBL" id="PCE64493.1"/>
    </source>
</evidence>
<keyword evidence="1" id="KW-0812">Transmembrane</keyword>
<dbReference type="CDD" id="cd20170">
    <property type="entry name" value="Peptidase_M90-like"/>
    <property type="match status" value="1"/>
</dbReference>
<protein>
    <recommendedName>
        <fullName evidence="4">Zinc-dependent peptidase</fullName>
    </recommendedName>
</protein>
<name>A0A2A4G7T1_9FLAO</name>
<dbReference type="GO" id="GO:0004177">
    <property type="term" value="F:aminopeptidase activity"/>
    <property type="evidence" value="ECO:0007669"/>
    <property type="project" value="TreeGrafter"/>
</dbReference>
<organism evidence="2 3">
    <name type="scientific">Sediminicola luteus</name>
    <dbReference type="NCBI Taxonomy" id="319238"/>
    <lineage>
        <taxon>Bacteria</taxon>
        <taxon>Pseudomonadati</taxon>
        <taxon>Bacteroidota</taxon>
        <taxon>Flavobacteriia</taxon>
        <taxon>Flavobacteriales</taxon>
        <taxon>Flavobacteriaceae</taxon>
        <taxon>Sediminicola</taxon>
    </lineage>
</organism>
<dbReference type="Gene3D" id="1.10.472.150">
    <property type="entry name" value="Glucose-regulated metallo-peptidase M90, N-terminal domain"/>
    <property type="match status" value="1"/>
</dbReference>
<feature type="transmembrane region" description="Helical" evidence="1">
    <location>
        <begin position="6"/>
        <end position="26"/>
    </location>
</feature>
<comment type="caution">
    <text evidence="2">The sequence shown here is derived from an EMBL/GenBank/DDBJ whole genome shotgun (WGS) entry which is preliminary data.</text>
</comment>
<dbReference type="PANTHER" id="PTHR30164">
    <property type="entry name" value="MTFA PEPTIDASE"/>
    <property type="match status" value="1"/>
</dbReference>
<dbReference type="InterPro" id="IPR024079">
    <property type="entry name" value="MetalloPept_cat_dom_sf"/>
</dbReference>
<dbReference type="OrthoDB" id="9786424at2"/>
<proteinExistence type="predicted"/>
<reference evidence="2 3" key="1">
    <citation type="submission" date="2017-04" db="EMBL/GenBank/DDBJ databases">
        <title>A new member of the family Flavobacteriaceae isolated from ascidians.</title>
        <authorList>
            <person name="Chen L."/>
        </authorList>
    </citation>
    <scope>NUCLEOTIDE SEQUENCE [LARGE SCALE GENOMIC DNA]</scope>
    <source>
        <strain evidence="2 3">HQA918</strain>
    </source>
</reference>
<evidence type="ECO:0000256" key="1">
    <source>
        <dbReference type="SAM" id="Phobius"/>
    </source>
</evidence>
<dbReference type="AlphaFoldDB" id="A0A2A4G7T1"/>
<keyword evidence="1" id="KW-1133">Transmembrane helix</keyword>
<accession>A0A2A4G7T1</accession>
<dbReference type="GO" id="GO:0005829">
    <property type="term" value="C:cytosol"/>
    <property type="evidence" value="ECO:0007669"/>
    <property type="project" value="TreeGrafter"/>
</dbReference>
<dbReference type="InterPro" id="IPR042252">
    <property type="entry name" value="MtfA_N"/>
</dbReference>
<keyword evidence="1" id="KW-0472">Membrane</keyword>
<dbReference type="GO" id="GO:0008237">
    <property type="term" value="F:metallopeptidase activity"/>
    <property type="evidence" value="ECO:0007669"/>
    <property type="project" value="InterPro"/>
</dbReference>
<evidence type="ECO:0008006" key="4">
    <source>
        <dbReference type="Google" id="ProtNLM"/>
    </source>
</evidence>
<evidence type="ECO:0000313" key="3">
    <source>
        <dbReference type="Proteomes" id="UP000219559"/>
    </source>
</evidence>
<sequence length="262" mass="31063">MDMETVIITGLVLFGVLLLSFFIRLSEGFIGFRKRKYPLRAAHIDFLKGSFPFYQSLNEKDQKRFQERLVRFLNRKRIRFQGKMANTEVIELLIGATAVSLSWGLDRYWYPSVKRIVVYPDSYFSKSNQKRHYGEFNPKLKTLVLSRKKLLEGFADGFDNKNLAYHELAHALVFSMLRGRSYESRRFTVGLRAIQLRFANPDFREKMRRTEYFRAYGESNIHEFFAVSVENYVETPGFFNKEFPKMYAILKTMLKHEFIELC</sequence>
<dbReference type="PANTHER" id="PTHR30164:SF2">
    <property type="entry name" value="PROTEIN MTFA"/>
    <property type="match status" value="1"/>
</dbReference>
<gene>
    <name evidence="2" type="ORF">B7P33_09425</name>
</gene>
<dbReference type="SUPFAM" id="SSF55486">
    <property type="entry name" value="Metalloproteases ('zincins'), catalytic domain"/>
    <property type="match status" value="1"/>
</dbReference>